<proteinExistence type="predicted"/>
<dbReference type="Gene3D" id="3.80.10.10">
    <property type="entry name" value="Ribonuclease Inhibitor"/>
    <property type="match status" value="1"/>
</dbReference>
<dbReference type="PANTHER" id="PTHR24114:SF2">
    <property type="entry name" value="F-BOX DOMAIN-CONTAINING PROTEIN-RELATED"/>
    <property type="match status" value="1"/>
</dbReference>
<dbReference type="Proteomes" id="UP000815325">
    <property type="component" value="Unassembled WGS sequence"/>
</dbReference>
<feature type="region of interest" description="Disordered" evidence="2">
    <location>
        <begin position="250"/>
        <end position="347"/>
    </location>
</feature>
<protein>
    <submittedName>
        <fullName evidence="3">Uncharacterized protein</fullName>
    </submittedName>
</protein>
<feature type="compositionally biased region" description="Low complexity" evidence="2">
    <location>
        <begin position="361"/>
        <end position="393"/>
    </location>
</feature>
<dbReference type="SUPFAM" id="SSF52047">
    <property type="entry name" value="RNI-like"/>
    <property type="match status" value="1"/>
</dbReference>
<dbReference type="InterPro" id="IPR052394">
    <property type="entry name" value="LRR-containing"/>
</dbReference>
<feature type="compositionally biased region" description="Low complexity" evidence="2">
    <location>
        <begin position="281"/>
        <end position="331"/>
    </location>
</feature>
<feature type="compositionally biased region" description="Low complexity" evidence="2">
    <location>
        <begin position="494"/>
        <end position="507"/>
    </location>
</feature>
<organism evidence="3 4">
    <name type="scientific">Dunaliella salina</name>
    <name type="common">Green alga</name>
    <name type="synonym">Protococcus salinus</name>
    <dbReference type="NCBI Taxonomy" id="3046"/>
    <lineage>
        <taxon>Eukaryota</taxon>
        <taxon>Viridiplantae</taxon>
        <taxon>Chlorophyta</taxon>
        <taxon>core chlorophytes</taxon>
        <taxon>Chlorophyceae</taxon>
        <taxon>CS clade</taxon>
        <taxon>Chlamydomonadales</taxon>
        <taxon>Dunaliellaceae</taxon>
        <taxon>Dunaliella</taxon>
    </lineage>
</organism>
<dbReference type="SMART" id="SM00368">
    <property type="entry name" value="LRR_RI"/>
    <property type="match status" value="4"/>
</dbReference>
<comment type="subcellular location">
    <subcellularLocation>
        <location evidence="1">Cytoplasm</location>
        <location evidence="1">Cytoskeleton</location>
        <location evidence="1">Cilium axoneme</location>
    </subcellularLocation>
</comment>
<comment type="caution">
    <text evidence="3">The sequence shown here is derived from an EMBL/GenBank/DDBJ whole genome shotgun (WGS) entry which is preliminary data.</text>
</comment>
<feature type="compositionally biased region" description="Basic and acidic residues" evidence="2">
    <location>
        <begin position="252"/>
        <end position="261"/>
    </location>
</feature>
<feature type="compositionally biased region" description="Polar residues" evidence="2">
    <location>
        <begin position="262"/>
        <end position="280"/>
    </location>
</feature>
<dbReference type="InterPro" id="IPR032675">
    <property type="entry name" value="LRR_dom_sf"/>
</dbReference>
<feature type="region of interest" description="Disordered" evidence="2">
    <location>
        <begin position="1043"/>
        <end position="1097"/>
    </location>
</feature>
<dbReference type="InterPro" id="IPR001611">
    <property type="entry name" value="Leu-rich_rpt"/>
</dbReference>
<dbReference type="PANTHER" id="PTHR24114">
    <property type="entry name" value="LEUCINE RICH REPEAT FAMILY PROTEIN"/>
    <property type="match status" value="1"/>
</dbReference>
<feature type="region of interest" description="Disordered" evidence="2">
    <location>
        <begin position="361"/>
        <end position="438"/>
    </location>
</feature>
<feature type="compositionally biased region" description="Polar residues" evidence="2">
    <location>
        <begin position="1058"/>
        <end position="1074"/>
    </location>
</feature>
<gene>
    <name evidence="3" type="ORF">DUNSADRAFT_11434</name>
</gene>
<feature type="region of interest" description="Disordered" evidence="2">
    <location>
        <begin position="494"/>
        <end position="529"/>
    </location>
</feature>
<feature type="compositionally biased region" description="Pro residues" evidence="2">
    <location>
        <begin position="332"/>
        <end position="341"/>
    </location>
</feature>
<dbReference type="Pfam" id="PF13516">
    <property type="entry name" value="LRR_6"/>
    <property type="match status" value="3"/>
</dbReference>
<sequence>MQKSRGNNLDNNCIVELLLILGDPKAPRITQLDLAINTTLTWQCTRALSIALGARPASEDGGNQAPAPELKVSTLNLKRLLLSGTKLGDKGASEMASALRHNRSLKSLSLSRCGIGDTGGRALMDALATNTTLASLDVSWNALRADSARLLSEALLQNGGIQHLDLSHNGFSDADAARIIKALGEHGHWRHVDLSYNNVGAGAAMVLGSLAKKLAEATARRILDNSYAHGWDPEVQAGFIDCTGWFDPDPILGHDGHHEQDSFQTTPPESDSSQPSVPNPSTGDDATAANATTTNNDSNGNSNQGATNTDSSGRGAAGSDSAQVPAPNAAKPSPPPPPPAASAPAGKQEPALLGAQLTHGPLLLDLGGNPLGTSGSLQEQRAQEAEQAAALERANSKRKNKPRYAFYDAAQEAPKAEVGQQEQLQPEASNPEDNCDEEEEMLPWPLYVSIQGSNVMISDSLQEDAHVTLSGGAQRDPHSPNPFLQSIVTIMLQDQSQGKKSKGSAQKNDGRGPGSAKGSKKRGDNGPSKEYVFTAESQAIDTTSPAGQYKLDLSHPASAVIVSKILGLRTKLTELAAAGKASAGVSMAIKDITINDKPIKMDRLEAAAEAPSGILSMNVAAPSLLLAVDPWPIKDAVVGWMIETLEERGAGDLFKLAVIDVACSRFFFSAPQALQMLDLFDPEMSSSERLHAAEVLYTRCYNPLDFWEAALPELSEMQAEVIKHSLGKLGALNIQNPSGRFMLNLSRSVDRLMALRLQTSSALEAPWNQHRYFINWRNAQLNGVPLDPEGLAKKLRDYTIPAAGTLKIDYVMYQILSQLRPNVVKVLDTVQRLVNRSGLKRARQMRCALQVFAAHHFITSAQLVQVLRVLRYEQDRGTAFVALWSRVTDREGLFDTWQELGVEEQRQVQQRLGHWHVWTTLARPNGLHMYLDIKEPEQHDIARDVVKMAVKESLKSKAAARKQGQLQGSQQLANLHGNGQLLLMPEDDKTWSMLESSYNTLEFDFVPNMNQSSYKTSKAAQSIQWKWLAFCAARNKVASIGRAPAPPVAAPPEEAQMPQGSGETGSVHTAQQQAGELEQDHGTGGESTNGEAIRHSQ</sequence>
<dbReference type="EMBL" id="MU069860">
    <property type="protein sequence ID" value="KAF5832617.1"/>
    <property type="molecule type" value="Genomic_DNA"/>
</dbReference>
<keyword evidence="4" id="KW-1185">Reference proteome</keyword>
<name>A0ABQ7GDD3_DUNSA</name>
<evidence type="ECO:0000256" key="2">
    <source>
        <dbReference type="SAM" id="MobiDB-lite"/>
    </source>
</evidence>
<evidence type="ECO:0000256" key="1">
    <source>
        <dbReference type="ARBA" id="ARBA00004430"/>
    </source>
</evidence>
<accession>A0ABQ7GDD3</accession>
<evidence type="ECO:0000313" key="4">
    <source>
        <dbReference type="Proteomes" id="UP000815325"/>
    </source>
</evidence>
<reference evidence="3" key="1">
    <citation type="submission" date="2017-08" db="EMBL/GenBank/DDBJ databases">
        <authorList>
            <person name="Polle J.E."/>
            <person name="Barry K."/>
            <person name="Cushman J."/>
            <person name="Schmutz J."/>
            <person name="Tran D."/>
            <person name="Hathwaick L.T."/>
            <person name="Yim W.C."/>
            <person name="Jenkins J."/>
            <person name="Mckie-Krisberg Z.M."/>
            <person name="Prochnik S."/>
            <person name="Lindquist E."/>
            <person name="Dockter R.B."/>
            <person name="Adam C."/>
            <person name="Molina H."/>
            <person name="Bunkerborg J."/>
            <person name="Jin E."/>
            <person name="Buchheim M."/>
            <person name="Magnuson J."/>
        </authorList>
    </citation>
    <scope>NUCLEOTIDE SEQUENCE</scope>
    <source>
        <strain evidence="3">CCAP 19/18</strain>
    </source>
</reference>
<feature type="compositionally biased region" description="Polar residues" evidence="2">
    <location>
        <begin position="420"/>
        <end position="432"/>
    </location>
</feature>
<evidence type="ECO:0000313" key="3">
    <source>
        <dbReference type="EMBL" id="KAF5832617.1"/>
    </source>
</evidence>